<dbReference type="EMBL" id="JAKCXM010000348">
    <property type="protein sequence ID" value="KAJ0395394.1"/>
    <property type="molecule type" value="Genomic_DNA"/>
</dbReference>
<proteinExistence type="predicted"/>
<evidence type="ECO:0000313" key="3">
    <source>
        <dbReference type="Proteomes" id="UP001209570"/>
    </source>
</evidence>
<feature type="domain" description="5'-3' DNA helicase ZGRF1-like N-terminal" evidence="1">
    <location>
        <begin position="41"/>
        <end position="115"/>
    </location>
</feature>
<reference evidence="2" key="1">
    <citation type="submission" date="2021-12" db="EMBL/GenBank/DDBJ databases">
        <title>Prjna785345.</title>
        <authorList>
            <person name="Rujirawat T."/>
            <person name="Krajaejun T."/>
        </authorList>
    </citation>
    <scope>NUCLEOTIDE SEQUENCE</scope>
    <source>
        <strain evidence="2">Pi057C3</strain>
    </source>
</reference>
<accession>A0AAD5LBH7</accession>
<dbReference type="Pfam" id="PF10382">
    <property type="entry name" value="ZGRF1-like_N"/>
    <property type="match status" value="1"/>
</dbReference>
<evidence type="ECO:0000313" key="2">
    <source>
        <dbReference type="EMBL" id="KAJ0395394.1"/>
    </source>
</evidence>
<organism evidence="2 3">
    <name type="scientific">Pythium insidiosum</name>
    <name type="common">Pythiosis disease agent</name>
    <dbReference type="NCBI Taxonomy" id="114742"/>
    <lineage>
        <taxon>Eukaryota</taxon>
        <taxon>Sar</taxon>
        <taxon>Stramenopiles</taxon>
        <taxon>Oomycota</taxon>
        <taxon>Peronosporomycetes</taxon>
        <taxon>Pythiales</taxon>
        <taxon>Pythiaceae</taxon>
        <taxon>Pythium</taxon>
    </lineage>
</organism>
<dbReference type="InterPro" id="IPR018838">
    <property type="entry name" value="ZGRF1-like_N"/>
</dbReference>
<dbReference type="AlphaFoldDB" id="A0AAD5LBH7"/>
<name>A0AAD5LBH7_PYTIN</name>
<keyword evidence="3" id="KW-1185">Reference proteome</keyword>
<comment type="caution">
    <text evidence="2">The sequence shown here is derived from an EMBL/GenBank/DDBJ whole genome shotgun (WGS) entry which is preliminary data.</text>
</comment>
<dbReference type="Proteomes" id="UP001209570">
    <property type="component" value="Unassembled WGS sequence"/>
</dbReference>
<sequence>MGYSNTEPFAALVISNRTATTAAEWQYLMVKLRHLLGDAPVTYYECMYTKHKTQKRKTWHDGFLALHASRRAVLHEEEPPDGKVLDESKYTHNEWDLKNYDEYIPFAKFLVEVVNETPLKIGSDSASVAAPPAIVDQHEVQESRRELGVDHRDAGAATADEVLAIWQRALSKPA</sequence>
<evidence type="ECO:0000259" key="1">
    <source>
        <dbReference type="Pfam" id="PF10382"/>
    </source>
</evidence>
<gene>
    <name evidence="2" type="ORF">P43SY_002970</name>
</gene>
<protein>
    <recommendedName>
        <fullName evidence="1">5'-3' DNA helicase ZGRF1-like N-terminal domain-containing protein</fullName>
    </recommendedName>
</protein>